<dbReference type="InterPro" id="IPR016120">
    <property type="entry name" value="Sig_transdc_His_kin_SpoOB"/>
</dbReference>
<evidence type="ECO:0000256" key="9">
    <source>
        <dbReference type="ARBA" id="ARBA00022777"/>
    </source>
</evidence>
<dbReference type="InterPro" id="IPR013767">
    <property type="entry name" value="PAS_fold"/>
</dbReference>
<dbReference type="SMART" id="SM00387">
    <property type="entry name" value="HATPase_c"/>
    <property type="match status" value="1"/>
</dbReference>
<dbReference type="SUPFAM" id="SSF55874">
    <property type="entry name" value="ATPase domain of HSP90 chaperone/DNA topoisomerase II/histidine kinase"/>
    <property type="match status" value="1"/>
</dbReference>
<dbReference type="InterPro" id="IPR000014">
    <property type="entry name" value="PAS"/>
</dbReference>
<evidence type="ECO:0000256" key="1">
    <source>
        <dbReference type="ARBA" id="ARBA00000085"/>
    </source>
</evidence>
<dbReference type="FunFam" id="3.30.450.20:FF:000018">
    <property type="entry name" value="Sensor histidine kinase DcuS"/>
    <property type="match status" value="1"/>
</dbReference>
<evidence type="ECO:0000256" key="8">
    <source>
        <dbReference type="ARBA" id="ARBA00022741"/>
    </source>
</evidence>
<accession>A0A1Q2L5H1</accession>
<feature type="transmembrane region" description="Helical" evidence="14">
    <location>
        <begin position="12"/>
        <end position="33"/>
    </location>
</feature>
<dbReference type="InterPro" id="IPR005467">
    <property type="entry name" value="His_kinase_dom"/>
</dbReference>
<comment type="subcellular location">
    <subcellularLocation>
        <location evidence="2">Cell membrane</location>
        <topology evidence="2">Multi-pass membrane protein</topology>
    </subcellularLocation>
</comment>
<dbReference type="AlphaFoldDB" id="A0A1Q2L5H1"/>
<dbReference type="Pfam" id="PF00989">
    <property type="entry name" value="PAS"/>
    <property type="match status" value="1"/>
</dbReference>
<evidence type="ECO:0000256" key="14">
    <source>
        <dbReference type="SAM" id="Phobius"/>
    </source>
</evidence>
<gene>
    <name evidence="16" type="ORF">B0X71_15580</name>
</gene>
<dbReference type="Gene3D" id="3.30.565.10">
    <property type="entry name" value="Histidine kinase-like ATPase, C-terminal domain"/>
    <property type="match status" value="1"/>
</dbReference>
<dbReference type="Gene3D" id="1.10.287.130">
    <property type="match status" value="1"/>
</dbReference>
<dbReference type="SMART" id="SM00091">
    <property type="entry name" value="PAS"/>
    <property type="match status" value="1"/>
</dbReference>
<evidence type="ECO:0000256" key="7">
    <source>
        <dbReference type="ARBA" id="ARBA00022692"/>
    </source>
</evidence>
<name>A0A1Q2L5H1_9BACL</name>
<dbReference type="Pfam" id="PF02518">
    <property type="entry name" value="HATPase_c"/>
    <property type="match status" value="1"/>
</dbReference>
<feature type="transmembrane region" description="Helical" evidence="14">
    <location>
        <begin position="175"/>
        <end position="194"/>
    </location>
</feature>
<proteinExistence type="predicted"/>
<dbReference type="InterPro" id="IPR029151">
    <property type="entry name" value="Sensor-like_sf"/>
</dbReference>
<protein>
    <recommendedName>
        <fullName evidence="3">histidine kinase</fullName>
        <ecNumber evidence="3">2.7.13.3</ecNumber>
    </recommendedName>
</protein>
<dbReference type="Proteomes" id="UP000188184">
    <property type="component" value="Chromosome"/>
</dbReference>
<dbReference type="InterPro" id="IPR003594">
    <property type="entry name" value="HATPase_dom"/>
</dbReference>
<evidence type="ECO:0000313" key="17">
    <source>
        <dbReference type="Proteomes" id="UP000188184"/>
    </source>
</evidence>
<dbReference type="EMBL" id="CP019640">
    <property type="protein sequence ID" value="AQQ55162.1"/>
    <property type="molecule type" value="Genomic_DNA"/>
</dbReference>
<keyword evidence="17" id="KW-1185">Reference proteome</keyword>
<dbReference type="KEGG" id="pmar:B0X71_15580"/>
<keyword evidence="13 14" id="KW-0472">Membrane</keyword>
<dbReference type="GO" id="GO:0006355">
    <property type="term" value="P:regulation of DNA-templated transcription"/>
    <property type="evidence" value="ECO:0007669"/>
    <property type="project" value="InterPro"/>
</dbReference>
<keyword evidence="8" id="KW-0547">Nucleotide-binding</keyword>
<dbReference type="GO" id="GO:0000155">
    <property type="term" value="F:phosphorelay sensor kinase activity"/>
    <property type="evidence" value="ECO:0007669"/>
    <property type="project" value="InterPro"/>
</dbReference>
<keyword evidence="9 16" id="KW-0418">Kinase</keyword>
<dbReference type="CDD" id="cd00130">
    <property type="entry name" value="PAS"/>
    <property type="match status" value="1"/>
</dbReference>
<evidence type="ECO:0000256" key="5">
    <source>
        <dbReference type="ARBA" id="ARBA00022553"/>
    </source>
</evidence>
<evidence type="ECO:0000256" key="13">
    <source>
        <dbReference type="ARBA" id="ARBA00023136"/>
    </source>
</evidence>
<dbReference type="GO" id="GO:0005524">
    <property type="term" value="F:ATP binding"/>
    <property type="evidence" value="ECO:0007669"/>
    <property type="project" value="UniProtKB-KW"/>
</dbReference>
<dbReference type="PANTHER" id="PTHR43547">
    <property type="entry name" value="TWO-COMPONENT HISTIDINE KINASE"/>
    <property type="match status" value="1"/>
</dbReference>
<keyword evidence="11 14" id="KW-1133">Transmembrane helix</keyword>
<dbReference type="InterPro" id="IPR033463">
    <property type="entry name" value="sCache_3"/>
</dbReference>
<keyword evidence="10" id="KW-0067">ATP-binding</keyword>
<keyword evidence="6" id="KW-0808">Transferase</keyword>
<organism evidence="16 17">
    <name type="scientific">Planococcus lenghuensis</name>
    <dbReference type="NCBI Taxonomy" id="2213202"/>
    <lineage>
        <taxon>Bacteria</taxon>
        <taxon>Bacillati</taxon>
        <taxon>Bacillota</taxon>
        <taxon>Bacilli</taxon>
        <taxon>Bacillales</taxon>
        <taxon>Caryophanaceae</taxon>
        <taxon>Planococcus</taxon>
    </lineage>
</organism>
<dbReference type="PROSITE" id="PS50109">
    <property type="entry name" value="HIS_KIN"/>
    <property type="match status" value="1"/>
</dbReference>
<keyword evidence="7 14" id="KW-0812">Transmembrane</keyword>
<dbReference type="SUPFAM" id="SSF55785">
    <property type="entry name" value="PYP-like sensor domain (PAS domain)"/>
    <property type="match status" value="1"/>
</dbReference>
<keyword evidence="5" id="KW-0597">Phosphoprotein</keyword>
<dbReference type="PANTHER" id="PTHR43547:SF3">
    <property type="entry name" value="SENSOR PROTEIN CITS"/>
    <property type="match status" value="1"/>
</dbReference>
<dbReference type="EC" id="2.7.13.3" evidence="3"/>
<dbReference type="SUPFAM" id="SSF103190">
    <property type="entry name" value="Sensory domain-like"/>
    <property type="match status" value="1"/>
</dbReference>
<dbReference type="SUPFAM" id="SSF55890">
    <property type="entry name" value="Sporulation response regulatory protein Spo0B"/>
    <property type="match status" value="1"/>
</dbReference>
<keyword evidence="4" id="KW-1003">Cell membrane</keyword>
<evidence type="ECO:0000256" key="6">
    <source>
        <dbReference type="ARBA" id="ARBA00022679"/>
    </source>
</evidence>
<dbReference type="Pfam" id="PF17203">
    <property type="entry name" value="sCache_3_2"/>
    <property type="match status" value="1"/>
</dbReference>
<sequence length="535" mass="58192">MSGTPMPLQRRIFLFGALFVSAIMILASLSFYLTLSDAVEEQIGIRALTAAVTTADRPDIVAGFTAPDPHAALQPIAEEIRIQSGAEYVVIGNTEGIRYTHPLPDRIGQKMVGDDNERALLQGEAYLSSATGSLGPALRGKAPVFNESGEIIGIVSVGFLSKDITSVFLNYADSVGGIVLLAIAVGIIGSMLLARNIKRTMFGLEPAEIAALFTERNALIDSIREGIIMVNKSGEITMANAAALNVLSLPKETVLIGSKIDDVLPNTLLPQVLETGERQLDRPMTIRGKKTIVNRLPLIIGDEIAGAVSSFRLQSDLDGLRDELSQVRQYIEALRAQAHEHQNFLYTISGLIQLNSLDEAMMLIHDETVEQQSLVQFITQRLKDPFLGGIVIGLFNRARELKVRLVLDEESYLEQIPAFLEKSLFVSVLGNLVTNAFEAVQHLPEQQRIVRLLLSDNGDEILIEVEDSGQGIEAGLLPLLFKERISTKSGEDRGYGMLKIAENVADLRGEIALEKGDLSGALFIISIRTGGKLND</sequence>
<keyword evidence="12" id="KW-0902">Two-component regulatory system</keyword>
<evidence type="ECO:0000256" key="10">
    <source>
        <dbReference type="ARBA" id="ARBA00022840"/>
    </source>
</evidence>
<dbReference type="InterPro" id="IPR035965">
    <property type="entry name" value="PAS-like_dom_sf"/>
</dbReference>
<feature type="domain" description="Histidine kinase" evidence="15">
    <location>
        <begin position="336"/>
        <end position="531"/>
    </location>
</feature>
<evidence type="ECO:0000259" key="15">
    <source>
        <dbReference type="PROSITE" id="PS50109"/>
    </source>
</evidence>
<evidence type="ECO:0000256" key="4">
    <source>
        <dbReference type="ARBA" id="ARBA00022475"/>
    </source>
</evidence>
<dbReference type="InterPro" id="IPR036890">
    <property type="entry name" value="HATPase_C_sf"/>
</dbReference>
<reference evidence="16 17" key="1">
    <citation type="submission" date="2017-02" db="EMBL/GenBank/DDBJ databases">
        <title>The complete genomic sequence of a novel cold adapted crude oil-degrading bacterium Planococcus qaidamina Y42.</title>
        <authorList>
            <person name="Yang R."/>
        </authorList>
    </citation>
    <scope>NUCLEOTIDE SEQUENCE [LARGE SCALE GENOMIC DNA]</scope>
    <source>
        <strain evidence="16 17">Y42</strain>
    </source>
</reference>
<dbReference type="GO" id="GO:0005886">
    <property type="term" value="C:plasma membrane"/>
    <property type="evidence" value="ECO:0007669"/>
    <property type="project" value="UniProtKB-SubCell"/>
</dbReference>
<dbReference type="Gene3D" id="3.30.450.20">
    <property type="entry name" value="PAS domain"/>
    <property type="match status" value="2"/>
</dbReference>
<comment type="catalytic activity">
    <reaction evidence="1">
        <text>ATP + protein L-histidine = ADP + protein N-phospho-L-histidine.</text>
        <dbReference type="EC" id="2.7.13.3"/>
    </reaction>
</comment>
<evidence type="ECO:0000256" key="2">
    <source>
        <dbReference type="ARBA" id="ARBA00004651"/>
    </source>
</evidence>
<evidence type="ECO:0000313" key="16">
    <source>
        <dbReference type="EMBL" id="AQQ55162.1"/>
    </source>
</evidence>
<evidence type="ECO:0000256" key="3">
    <source>
        <dbReference type="ARBA" id="ARBA00012438"/>
    </source>
</evidence>
<evidence type="ECO:0000256" key="11">
    <source>
        <dbReference type="ARBA" id="ARBA00022989"/>
    </source>
</evidence>
<evidence type="ECO:0000256" key="12">
    <source>
        <dbReference type="ARBA" id="ARBA00023012"/>
    </source>
</evidence>